<gene>
    <name evidence="1" type="ORF">QYT958_LOCUS45152</name>
</gene>
<evidence type="ECO:0000313" key="2">
    <source>
        <dbReference type="Proteomes" id="UP000663848"/>
    </source>
</evidence>
<protein>
    <submittedName>
        <fullName evidence="1">Uncharacterized protein</fullName>
    </submittedName>
</protein>
<name>A0A822ELS2_9BILA</name>
<sequence>MYVYKTLCLSALAQFNKCMEKISKDDGQLNMSIEDMATRKTSSKCLTWQHAEEHSQRDPLAVV</sequence>
<organism evidence="1 2">
    <name type="scientific">Rotaria socialis</name>
    <dbReference type="NCBI Taxonomy" id="392032"/>
    <lineage>
        <taxon>Eukaryota</taxon>
        <taxon>Metazoa</taxon>
        <taxon>Spiralia</taxon>
        <taxon>Gnathifera</taxon>
        <taxon>Rotifera</taxon>
        <taxon>Eurotatoria</taxon>
        <taxon>Bdelloidea</taxon>
        <taxon>Philodinida</taxon>
        <taxon>Philodinidae</taxon>
        <taxon>Rotaria</taxon>
    </lineage>
</organism>
<feature type="non-terminal residue" evidence="1">
    <location>
        <position position="63"/>
    </location>
</feature>
<comment type="caution">
    <text evidence="1">The sequence shown here is derived from an EMBL/GenBank/DDBJ whole genome shotgun (WGS) entry which is preliminary data.</text>
</comment>
<dbReference type="Proteomes" id="UP000663848">
    <property type="component" value="Unassembled WGS sequence"/>
</dbReference>
<reference evidence="1" key="1">
    <citation type="submission" date="2021-02" db="EMBL/GenBank/DDBJ databases">
        <authorList>
            <person name="Nowell W R."/>
        </authorList>
    </citation>
    <scope>NUCLEOTIDE SEQUENCE</scope>
</reference>
<evidence type="ECO:0000313" key="1">
    <source>
        <dbReference type="EMBL" id="CAF5106805.1"/>
    </source>
</evidence>
<dbReference type="EMBL" id="CAJOBR010073639">
    <property type="protein sequence ID" value="CAF5106805.1"/>
    <property type="molecule type" value="Genomic_DNA"/>
</dbReference>
<proteinExistence type="predicted"/>
<accession>A0A822ELS2</accession>
<dbReference type="AlphaFoldDB" id="A0A822ELS2"/>